<proteinExistence type="inferred from homology"/>
<keyword evidence="3 7" id="KW-0812">Transmembrane</keyword>
<feature type="compositionally biased region" description="Low complexity" evidence="6">
    <location>
        <begin position="55"/>
        <end position="74"/>
    </location>
</feature>
<evidence type="ECO:0000256" key="1">
    <source>
        <dbReference type="ARBA" id="ARBA00004141"/>
    </source>
</evidence>
<feature type="compositionally biased region" description="Low complexity" evidence="6">
    <location>
        <begin position="31"/>
        <end position="48"/>
    </location>
</feature>
<feature type="compositionally biased region" description="Low complexity" evidence="6">
    <location>
        <begin position="113"/>
        <end position="199"/>
    </location>
</feature>
<feature type="transmembrane region" description="Helical" evidence="7">
    <location>
        <begin position="410"/>
        <end position="436"/>
    </location>
</feature>
<gene>
    <name evidence="9" type="ORF">SEMRO_1236_G255110.1</name>
</gene>
<comment type="similarity">
    <text evidence="2">Belongs to the YIP1 family.</text>
</comment>
<evidence type="ECO:0000259" key="8">
    <source>
        <dbReference type="Pfam" id="PF04893"/>
    </source>
</evidence>
<feature type="compositionally biased region" description="Polar residues" evidence="6">
    <location>
        <begin position="200"/>
        <end position="213"/>
    </location>
</feature>
<name>A0A9N8ENL5_9STRA</name>
<evidence type="ECO:0000256" key="4">
    <source>
        <dbReference type="ARBA" id="ARBA00022989"/>
    </source>
</evidence>
<evidence type="ECO:0000256" key="2">
    <source>
        <dbReference type="ARBA" id="ARBA00010596"/>
    </source>
</evidence>
<dbReference type="InterPro" id="IPR045231">
    <property type="entry name" value="Yip1/4-like"/>
</dbReference>
<feature type="transmembrane region" description="Helical" evidence="7">
    <location>
        <begin position="477"/>
        <end position="494"/>
    </location>
</feature>
<dbReference type="OrthoDB" id="440385at2759"/>
<feature type="transmembrane region" description="Helical" evidence="7">
    <location>
        <begin position="448"/>
        <end position="465"/>
    </location>
</feature>
<protein>
    <submittedName>
        <fullName evidence="9">Protein YIPF5</fullName>
    </submittedName>
</protein>
<comment type="caution">
    <text evidence="9">The sequence shown here is derived from an EMBL/GenBank/DDBJ whole genome shotgun (WGS) entry which is preliminary data.</text>
</comment>
<evidence type="ECO:0000313" key="10">
    <source>
        <dbReference type="Proteomes" id="UP001153069"/>
    </source>
</evidence>
<dbReference type="InterPro" id="IPR006977">
    <property type="entry name" value="Yip1_dom"/>
</dbReference>
<evidence type="ECO:0000313" key="9">
    <source>
        <dbReference type="EMBL" id="CAB9521825.1"/>
    </source>
</evidence>
<dbReference type="GO" id="GO:0005802">
    <property type="term" value="C:trans-Golgi network"/>
    <property type="evidence" value="ECO:0007669"/>
    <property type="project" value="TreeGrafter"/>
</dbReference>
<feature type="compositionally biased region" description="Low complexity" evidence="6">
    <location>
        <begin position="214"/>
        <end position="282"/>
    </location>
</feature>
<feature type="compositionally biased region" description="Polar residues" evidence="6">
    <location>
        <begin position="291"/>
        <end position="308"/>
    </location>
</feature>
<feature type="region of interest" description="Disordered" evidence="6">
    <location>
        <begin position="1"/>
        <end position="313"/>
    </location>
</feature>
<keyword evidence="10" id="KW-1185">Reference proteome</keyword>
<keyword evidence="4 7" id="KW-1133">Transmembrane helix</keyword>
<evidence type="ECO:0000256" key="5">
    <source>
        <dbReference type="ARBA" id="ARBA00023136"/>
    </source>
</evidence>
<reference evidence="9" key="1">
    <citation type="submission" date="2020-06" db="EMBL/GenBank/DDBJ databases">
        <authorList>
            <consortium name="Plant Systems Biology data submission"/>
        </authorList>
    </citation>
    <scope>NUCLEOTIDE SEQUENCE</scope>
    <source>
        <strain evidence="9">D6</strain>
    </source>
</reference>
<organism evidence="9 10">
    <name type="scientific">Seminavis robusta</name>
    <dbReference type="NCBI Taxonomy" id="568900"/>
    <lineage>
        <taxon>Eukaryota</taxon>
        <taxon>Sar</taxon>
        <taxon>Stramenopiles</taxon>
        <taxon>Ochrophyta</taxon>
        <taxon>Bacillariophyta</taxon>
        <taxon>Bacillariophyceae</taxon>
        <taxon>Bacillariophycidae</taxon>
        <taxon>Naviculales</taxon>
        <taxon>Naviculaceae</taxon>
        <taxon>Seminavis</taxon>
    </lineage>
</organism>
<evidence type="ECO:0000256" key="3">
    <source>
        <dbReference type="ARBA" id="ARBA00022692"/>
    </source>
</evidence>
<dbReference type="GO" id="GO:0048280">
    <property type="term" value="P:vesicle fusion with Golgi apparatus"/>
    <property type="evidence" value="ECO:0007669"/>
    <property type="project" value="TreeGrafter"/>
</dbReference>
<dbReference type="PANTHER" id="PTHR21236:SF2">
    <property type="entry name" value="PROTEIN YIPF"/>
    <property type="match status" value="1"/>
</dbReference>
<dbReference type="PANTHER" id="PTHR21236">
    <property type="entry name" value="GOLGI MEMBRANE PROTEIN YIP1"/>
    <property type="match status" value="1"/>
</dbReference>
<feature type="transmembrane region" description="Helical" evidence="7">
    <location>
        <begin position="384"/>
        <end position="404"/>
    </location>
</feature>
<evidence type="ECO:0000256" key="6">
    <source>
        <dbReference type="SAM" id="MobiDB-lite"/>
    </source>
</evidence>
<sequence>MTTPTSDDFFSSMGAASPPPRPATKLARPPGASSTTKTATAGSSTFKTAPPPRPAGRTGATPTRPTTPGRGARGSAPLARPDSSGRSPNPARGTVSAGRGATGSSTTIAGRSTAGRSTAGRGPRGAGRSAAAGRSRTTAGRSTRPAASATPTAGSTTTAFGTPSTHLSSPAGTTNNTTPASTSNPYAAQPAAQPAASSSDSWFSQPAATPGQNSNPYGTATTATTATSNPYAASSTPTAPSAYGNTNMNQWQQQPSTMQPQQQSTSNTSMNQWQQPSQQQQPENNFFMGGTMSNSGITTGGTNQSTANYDDFENEPPLLEELGINLDHILSKTKAVILPFQRVQGNVIHLDPSVIVEDADLAGPLIFGLALGGELLMTGKLHFGYIYGFGLFGCLAMTLILNLMTPKDAISVWTVTSILGYALLPVNVLAAVKIIIVNIIRLETFGRFLALIAVLWSTIAATRLLEVGCGLRHQRYLIGYPLALLYSAFVLMTIF</sequence>
<dbReference type="GO" id="GO:0006888">
    <property type="term" value="P:endoplasmic reticulum to Golgi vesicle-mediated transport"/>
    <property type="evidence" value="ECO:0007669"/>
    <property type="project" value="InterPro"/>
</dbReference>
<keyword evidence="5 7" id="KW-0472">Membrane</keyword>
<dbReference type="EMBL" id="CAICTM010001234">
    <property type="protein sequence ID" value="CAB9521825.1"/>
    <property type="molecule type" value="Genomic_DNA"/>
</dbReference>
<accession>A0A9N8ENL5</accession>
<dbReference type="Pfam" id="PF04893">
    <property type="entry name" value="Yip1"/>
    <property type="match status" value="1"/>
</dbReference>
<dbReference type="AlphaFoldDB" id="A0A9N8ENL5"/>
<dbReference type="Proteomes" id="UP001153069">
    <property type="component" value="Unassembled WGS sequence"/>
</dbReference>
<dbReference type="GO" id="GO:0016020">
    <property type="term" value="C:membrane"/>
    <property type="evidence" value="ECO:0007669"/>
    <property type="project" value="UniProtKB-SubCell"/>
</dbReference>
<feature type="domain" description="Yip1" evidence="8">
    <location>
        <begin position="357"/>
        <end position="492"/>
    </location>
</feature>
<evidence type="ECO:0000256" key="7">
    <source>
        <dbReference type="SAM" id="Phobius"/>
    </source>
</evidence>
<comment type="subcellular location">
    <subcellularLocation>
        <location evidence="1">Membrane</location>
        <topology evidence="1">Multi-pass membrane protein</topology>
    </subcellularLocation>
</comment>